<evidence type="ECO:0000313" key="3">
    <source>
        <dbReference type="EMBL" id="KAJ3184518.1"/>
    </source>
</evidence>
<evidence type="ECO:0000256" key="1">
    <source>
        <dbReference type="PROSITE-ProRule" id="PRU00221"/>
    </source>
</evidence>
<dbReference type="Pfam" id="PF00400">
    <property type="entry name" value="WD40"/>
    <property type="match status" value="3"/>
</dbReference>
<keyword evidence="3" id="KW-0282">Flagellum</keyword>
<dbReference type="InterPro" id="IPR001680">
    <property type="entry name" value="WD40_rpt"/>
</dbReference>
<proteinExistence type="predicted"/>
<evidence type="ECO:0000313" key="4">
    <source>
        <dbReference type="Proteomes" id="UP001212152"/>
    </source>
</evidence>
<keyword evidence="3" id="KW-0969">Cilium</keyword>
<dbReference type="InterPro" id="IPR015943">
    <property type="entry name" value="WD40/YVTN_repeat-like_dom_sf"/>
</dbReference>
<reference evidence="3" key="1">
    <citation type="submission" date="2020-05" db="EMBL/GenBank/DDBJ databases">
        <title>Phylogenomic resolution of chytrid fungi.</title>
        <authorList>
            <person name="Stajich J.E."/>
            <person name="Amses K."/>
            <person name="Simmons R."/>
            <person name="Seto K."/>
            <person name="Myers J."/>
            <person name="Bonds A."/>
            <person name="Quandt C.A."/>
            <person name="Barry K."/>
            <person name="Liu P."/>
            <person name="Grigoriev I."/>
            <person name="Longcore J.E."/>
            <person name="James T.Y."/>
        </authorList>
    </citation>
    <scope>NUCLEOTIDE SEQUENCE</scope>
    <source>
        <strain evidence="3">JEL0379</strain>
    </source>
</reference>
<name>A0AAD5TSY5_9FUNG</name>
<dbReference type="SUPFAM" id="SSF50998">
    <property type="entry name" value="Quinoprotein alcohol dehydrogenase-like"/>
    <property type="match status" value="1"/>
</dbReference>
<gene>
    <name evidence="3" type="primary">WDR65_2</name>
    <name evidence="3" type="ORF">HDU87_003918</name>
</gene>
<evidence type="ECO:0000256" key="2">
    <source>
        <dbReference type="SAM" id="MobiDB-lite"/>
    </source>
</evidence>
<keyword evidence="3" id="KW-0966">Cell projection</keyword>
<sequence length="1375" mass="154956">MVSVPDVIARHIVGWLWDDIVLTVNVALWLRLALICKSFNHATYGPLRRSLMLTQAAVGLSRFREDSTCDKHANQAAERLSKNPLVKVDEIILDLLSALHTRTAARFLMEHADACDGDMVQGHFVATDSKGSVEERRDAATKDRSLPELSPFERPDEHFAFNHIVTVDVWQGGAKLKFNFSRVFGLGRDVRNNIVYLDEQTVVYPAGTQIVSYNIEQRSQHFMGIYDGEGITAMAVNPSLTMIAVGVRGGAANSGPGAAAMAGDEKSGGGRDGVGTSMIVGRDLVSTSTTTAPGGTAAVVETEGAVVLYDLQTGRRKKVLISGDSNTKEFISISFSANGNHIVAQSAGPEWNIYIWDWDKAKLRGTVKSTNNANAEIHQMTVSPYETISTQVCVTGNGLFRTYKHAEGFWKMLHQHKSDKNLLCHTYLSESRIIVGTEDSKLQVFEAGELVIELTYVLPSATVHNYLAPPAITEIKAFSNGVLAGTSTGTCVLFERTDDSTLVKKSREFFFEEDAAVSCIALNPGEDSAVITLKNSQLYTLTLDYDPGKTEVTKCTHLSQPFHNGAINGMDTAARKPIVATCGADRTVRIWNYLDNTVEVAKTFYDEPLSISVHPSGLYLLVGFTDGLKLMNVLIDDIEQFWETPVRGCKEYFAAVHGTTILVYNMWTLDVVAHLKAHQAKIRSISWSLDDSRIISCGNDGVVYDWNIRTLKKDSELVVANVIFNQAVFTPDVKLAYAIGSDAMLRELSDGRAFREFSTKVPLTSIAVSRSGKMAFATTVKQSLRALRYPFPQDTPYEYTEYNYHSAPITRLRMAYDDQHVFTCGEDGCLWVFRLNEKEARGAKRDKDYGFSDEILVTKSDLKENFKTQAELRRKVEVLKADNEMQLRLKDVSYSTKLTELEEKYTHEVEGLQRLITSLQQEHRDNIVKYADELVQTKNANKNEIQEVNASFKFKYEDVTEKYSSMEERTKALQEQWQSQIADMQSTHEERMEEIKKYFVDKINERNEYMASLKKESVQAQSSHELSLAEIGADTDAELLHISHGFEHKLNVEREALESIKAENAQMHIRFDELTKGVDDQKTEMIKRQIEEKRLQGICRSLERDILGLRREIQERNDTIQDKAKRIYDLKKKNQELEKFKFVLDYKIMELRKQVEPREEDIVILSSQIQEMDDELHGYHRHHDDLTMSMQDLLMRLRAVTNEGLAEQWRREQEQGKLRRIQDDVGKVIGTINDINEVKRILISTQHKYAAPERSLTPPTPQAVSIKSVLRPSTPQASSTPSLALTASTPSSSSIPAQEEAATAAQRDHLERTVLTLEKRLQKEDTKRYKENLKMLKENTLLLSEINLLRKDIKLSEKRAAHLKALKVGGGRKAS</sequence>
<dbReference type="InterPro" id="IPR036322">
    <property type="entry name" value="WD40_repeat_dom_sf"/>
</dbReference>
<feature type="compositionally biased region" description="Low complexity" evidence="2">
    <location>
        <begin position="1277"/>
        <end position="1294"/>
    </location>
</feature>
<accession>A0AAD5TSY5</accession>
<dbReference type="SUPFAM" id="SSF50978">
    <property type="entry name" value="WD40 repeat-like"/>
    <property type="match status" value="1"/>
</dbReference>
<feature type="region of interest" description="Disordered" evidence="2">
    <location>
        <begin position="1272"/>
        <end position="1308"/>
    </location>
</feature>
<dbReference type="PANTHER" id="PTHR32215:SF0">
    <property type="entry name" value="CILIA- AND FLAGELLA-ASSOCIATED PROTEIN 57"/>
    <property type="match status" value="1"/>
</dbReference>
<organism evidence="3 4">
    <name type="scientific">Geranomyces variabilis</name>
    <dbReference type="NCBI Taxonomy" id="109894"/>
    <lineage>
        <taxon>Eukaryota</taxon>
        <taxon>Fungi</taxon>
        <taxon>Fungi incertae sedis</taxon>
        <taxon>Chytridiomycota</taxon>
        <taxon>Chytridiomycota incertae sedis</taxon>
        <taxon>Chytridiomycetes</taxon>
        <taxon>Spizellomycetales</taxon>
        <taxon>Powellomycetaceae</taxon>
        <taxon>Geranomyces</taxon>
    </lineage>
</organism>
<keyword evidence="4" id="KW-1185">Reference proteome</keyword>
<dbReference type="InterPro" id="IPR011047">
    <property type="entry name" value="Quinoprotein_ADH-like_sf"/>
</dbReference>
<dbReference type="Gene3D" id="2.130.10.10">
    <property type="entry name" value="YVTN repeat-like/Quinoprotein amine dehydrogenase"/>
    <property type="match status" value="3"/>
</dbReference>
<dbReference type="PROSITE" id="PS50294">
    <property type="entry name" value="WD_REPEATS_REGION"/>
    <property type="match status" value="1"/>
</dbReference>
<feature type="repeat" description="WD" evidence="1">
    <location>
        <begin position="560"/>
        <end position="592"/>
    </location>
</feature>
<feature type="compositionally biased region" description="Basic and acidic residues" evidence="2">
    <location>
        <begin position="131"/>
        <end position="149"/>
    </location>
</feature>
<protein>
    <submittedName>
        <fullName evidence="3">Cilia- and flagella-associated protein 57</fullName>
    </submittedName>
</protein>
<keyword evidence="1" id="KW-0853">WD repeat</keyword>
<dbReference type="PANTHER" id="PTHR32215">
    <property type="entry name" value="CILIA- AND FLAGELLA-ASSOCIATED PROTEIN 57"/>
    <property type="match status" value="1"/>
</dbReference>
<dbReference type="InterPro" id="IPR052993">
    <property type="entry name" value="CFA-57"/>
</dbReference>
<dbReference type="Proteomes" id="UP001212152">
    <property type="component" value="Unassembled WGS sequence"/>
</dbReference>
<dbReference type="PROSITE" id="PS50082">
    <property type="entry name" value="WD_REPEATS_2"/>
    <property type="match status" value="2"/>
</dbReference>
<dbReference type="EMBL" id="JADGJQ010000003">
    <property type="protein sequence ID" value="KAJ3184518.1"/>
    <property type="molecule type" value="Genomic_DNA"/>
</dbReference>
<dbReference type="SMART" id="SM00320">
    <property type="entry name" value="WD40"/>
    <property type="match status" value="5"/>
</dbReference>
<feature type="repeat" description="WD" evidence="1">
    <location>
        <begin position="675"/>
        <end position="716"/>
    </location>
</feature>
<feature type="region of interest" description="Disordered" evidence="2">
    <location>
        <begin position="129"/>
        <end position="149"/>
    </location>
</feature>
<comment type="caution">
    <text evidence="3">The sequence shown here is derived from an EMBL/GenBank/DDBJ whole genome shotgun (WGS) entry which is preliminary data.</text>
</comment>